<feature type="region of interest" description="Disordered" evidence="1">
    <location>
        <begin position="27"/>
        <end position="57"/>
    </location>
</feature>
<protein>
    <submittedName>
        <fullName evidence="2">Uncharacterized protein</fullName>
    </submittedName>
</protein>
<evidence type="ECO:0000313" key="2">
    <source>
        <dbReference type="EMBL" id="MED6194412.1"/>
    </source>
</evidence>
<evidence type="ECO:0000313" key="3">
    <source>
        <dbReference type="Proteomes" id="UP001341840"/>
    </source>
</evidence>
<sequence length="170" mass="18811">MAQQHPTRHQLRYSKMLLVATTTLSIKTDSSPTKTAAPSRSFAIRSPPPPTSFHRQQSFSVQIHPVAICFTSCSAPSGAPSDLTSEPVHFVNQTTESFRHHHHHRRPSPPTSQIHRRSLLLDITGGPSDHSLLQPKPYTPSSDPVFSHHLPVFGSSSSLVLRRHSMSFVS</sequence>
<evidence type="ECO:0000256" key="1">
    <source>
        <dbReference type="SAM" id="MobiDB-lite"/>
    </source>
</evidence>
<dbReference type="Proteomes" id="UP001341840">
    <property type="component" value="Unassembled WGS sequence"/>
</dbReference>
<dbReference type="EMBL" id="JASCZI010211561">
    <property type="protein sequence ID" value="MED6194412.1"/>
    <property type="molecule type" value="Genomic_DNA"/>
</dbReference>
<keyword evidence="3" id="KW-1185">Reference proteome</keyword>
<accession>A0ABU6X9R9</accession>
<comment type="caution">
    <text evidence="2">The sequence shown here is derived from an EMBL/GenBank/DDBJ whole genome shotgun (WGS) entry which is preliminary data.</text>
</comment>
<organism evidence="2 3">
    <name type="scientific">Stylosanthes scabra</name>
    <dbReference type="NCBI Taxonomy" id="79078"/>
    <lineage>
        <taxon>Eukaryota</taxon>
        <taxon>Viridiplantae</taxon>
        <taxon>Streptophyta</taxon>
        <taxon>Embryophyta</taxon>
        <taxon>Tracheophyta</taxon>
        <taxon>Spermatophyta</taxon>
        <taxon>Magnoliopsida</taxon>
        <taxon>eudicotyledons</taxon>
        <taxon>Gunneridae</taxon>
        <taxon>Pentapetalae</taxon>
        <taxon>rosids</taxon>
        <taxon>fabids</taxon>
        <taxon>Fabales</taxon>
        <taxon>Fabaceae</taxon>
        <taxon>Papilionoideae</taxon>
        <taxon>50 kb inversion clade</taxon>
        <taxon>dalbergioids sensu lato</taxon>
        <taxon>Dalbergieae</taxon>
        <taxon>Pterocarpus clade</taxon>
        <taxon>Stylosanthes</taxon>
    </lineage>
</organism>
<feature type="region of interest" description="Disordered" evidence="1">
    <location>
        <begin position="95"/>
        <end position="115"/>
    </location>
</feature>
<feature type="compositionally biased region" description="Polar residues" evidence="1">
    <location>
        <begin position="27"/>
        <end position="38"/>
    </location>
</feature>
<proteinExistence type="predicted"/>
<name>A0ABU6X9R9_9FABA</name>
<gene>
    <name evidence="2" type="ORF">PIB30_028446</name>
</gene>
<reference evidence="2 3" key="1">
    <citation type="journal article" date="2023" name="Plants (Basel)">
        <title>Bridging the Gap: Combining Genomics and Transcriptomics Approaches to Understand Stylosanthes scabra, an Orphan Legume from the Brazilian Caatinga.</title>
        <authorList>
            <person name="Ferreira-Neto J.R.C."/>
            <person name="da Silva M.D."/>
            <person name="Binneck E."/>
            <person name="de Melo N.F."/>
            <person name="da Silva R.H."/>
            <person name="de Melo A.L.T.M."/>
            <person name="Pandolfi V."/>
            <person name="Bustamante F.O."/>
            <person name="Brasileiro-Vidal A.C."/>
            <person name="Benko-Iseppon A.M."/>
        </authorList>
    </citation>
    <scope>NUCLEOTIDE SEQUENCE [LARGE SCALE GENOMIC DNA]</scope>
    <source>
        <tissue evidence="2">Leaves</tissue>
    </source>
</reference>